<evidence type="ECO:0000313" key="1">
    <source>
        <dbReference type="EMBL" id="KIJ96632.1"/>
    </source>
</evidence>
<reference evidence="2" key="2">
    <citation type="submission" date="2015-01" db="EMBL/GenBank/DDBJ databases">
        <title>Evolutionary Origins and Diversification of the Mycorrhizal Mutualists.</title>
        <authorList>
            <consortium name="DOE Joint Genome Institute"/>
            <consortium name="Mycorrhizal Genomics Consortium"/>
            <person name="Kohler A."/>
            <person name="Kuo A."/>
            <person name="Nagy L.G."/>
            <person name="Floudas D."/>
            <person name="Copeland A."/>
            <person name="Barry K.W."/>
            <person name="Cichocki N."/>
            <person name="Veneault-Fourrey C."/>
            <person name="LaButti K."/>
            <person name="Lindquist E.A."/>
            <person name="Lipzen A."/>
            <person name="Lundell T."/>
            <person name="Morin E."/>
            <person name="Murat C."/>
            <person name="Riley R."/>
            <person name="Ohm R."/>
            <person name="Sun H."/>
            <person name="Tunlid A."/>
            <person name="Henrissat B."/>
            <person name="Grigoriev I.V."/>
            <person name="Hibbett D.S."/>
            <person name="Martin F."/>
        </authorList>
    </citation>
    <scope>NUCLEOTIDE SEQUENCE [LARGE SCALE GENOMIC DNA]</scope>
    <source>
        <strain evidence="2">LaAM-08-1</strain>
    </source>
</reference>
<organism evidence="1 2">
    <name type="scientific">Laccaria amethystina LaAM-08-1</name>
    <dbReference type="NCBI Taxonomy" id="1095629"/>
    <lineage>
        <taxon>Eukaryota</taxon>
        <taxon>Fungi</taxon>
        <taxon>Dikarya</taxon>
        <taxon>Basidiomycota</taxon>
        <taxon>Agaricomycotina</taxon>
        <taxon>Agaricomycetes</taxon>
        <taxon>Agaricomycetidae</taxon>
        <taxon>Agaricales</taxon>
        <taxon>Agaricineae</taxon>
        <taxon>Hydnangiaceae</taxon>
        <taxon>Laccaria</taxon>
    </lineage>
</organism>
<feature type="non-terminal residue" evidence="1">
    <location>
        <position position="73"/>
    </location>
</feature>
<name>A0A0C9XKB2_9AGAR</name>
<keyword evidence="2" id="KW-1185">Reference proteome</keyword>
<sequence>VDSSGLQWIPVALLPGQIGWWNAQSNGVQSSPVHWTGTGLQATFQSPVEVQWTERWSHRCDNPLPFHHHHQPT</sequence>
<proteinExistence type="predicted"/>
<dbReference type="HOGENOM" id="CLU_201507_0_0_1"/>
<dbReference type="AlphaFoldDB" id="A0A0C9XKB2"/>
<feature type="non-terminal residue" evidence="1">
    <location>
        <position position="1"/>
    </location>
</feature>
<reference evidence="1 2" key="1">
    <citation type="submission" date="2014-04" db="EMBL/GenBank/DDBJ databases">
        <authorList>
            <consortium name="DOE Joint Genome Institute"/>
            <person name="Kuo A."/>
            <person name="Kohler A."/>
            <person name="Nagy L.G."/>
            <person name="Floudas D."/>
            <person name="Copeland A."/>
            <person name="Barry K.W."/>
            <person name="Cichocki N."/>
            <person name="Veneault-Fourrey C."/>
            <person name="LaButti K."/>
            <person name="Lindquist E.A."/>
            <person name="Lipzen A."/>
            <person name="Lundell T."/>
            <person name="Morin E."/>
            <person name="Murat C."/>
            <person name="Sun H."/>
            <person name="Tunlid A."/>
            <person name="Henrissat B."/>
            <person name="Grigoriev I.V."/>
            <person name="Hibbett D.S."/>
            <person name="Martin F."/>
            <person name="Nordberg H.P."/>
            <person name="Cantor M.N."/>
            <person name="Hua S.X."/>
        </authorList>
    </citation>
    <scope>NUCLEOTIDE SEQUENCE [LARGE SCALE GENOMIC DNA]</scope>
    <source>
        <strain evidence="1 2">LaAM-08-1</strain>
    </source>
</reference>
<accession>A0A0C9XKB2</accession>
<protein>
    <submittedName>
        <fullName evidence="1">Uncharacterized protein</fullName>
    </submittedName>
</protein>
<gene>
    <name evidence="1" type="ORF">K443DRAFT_27048</name>
</gene>
<dbReference type="Proteomes" id="UP000054477">
    <property type="component" value="Unassembled WGS sequence"/>
</dbReference>
<dbReference type="EMBL" id="KN838715">
    <property type="protein sequence ID" value="KIJ96632.1"/>
    <property type="molecule type" value="Genomic_DNA"/>
</dbReference>
<dbReference type="OrthoDB" id="10612774at2759"/>
<evidence type="ECO:0000313" key="2">
    <source>
        <dbReference type="Proteomes" id="UP000054477"/>
    </source>
</evidence>